<organism evidence="10 11">
    <name type="scientific">Kriegella aquimaris</name>
    <dbReference type="NCBI Taxonomy" id="192904"/>
    <lineage>
        <taxon>Bacteria</taxon>
        <taxon>Pseudomonadati</taxon>
        <taxon>Bacteroidota</taxon>
        <taxon>Flavobacteriia</taxon>
        <taxon>Flavobacteriales</taxon>
        <taxon>Flavobacteriaceae</taxon>
        <taxon>Kriegella</taxon>
    </lineage>
</organism>
<keyword evidence="6 7" id="KW-0998">Cell outer membrane</keyword>
<keyword evidence="8" id="KW-0732">Signal</keyword>
<reference evidence="10 11" key="1">
    <citation type="submission" date="2016-10" db="EMBL/GenBank/DDBJ databases">
        <authorList>
            <person name="de Groot N.N."/>
        </authorList>
    </citation>
    <scope>NUCLEOTIDE SEQUENCE [LARGE SCALE GENOMIC DNA]</scope>
    <source>
        <strain evidence="10 11">DSM 19886</strain>
    </source>
</reference>
<keyword evidence="2 7" id="KW-0813">Transport</keyword>
<keyword evidence="4 7" id="KW-0812">Transmembrane</keyword>
<dbReference type="InterPro" id="IPR039426">
    <property type="entry name" value="TonB-dep_rcpt-like"/>
</dbReference>
<feature type="domain" description="TonB-dependent receptor plug" evidence="9">
    <location>
        <begin position="134"/>
        <end position="244"/>
    </location>
</feature>
<dbReference type="SUPFAM" id="SSF49464">
    <property type="entry name" value="Carboxypeptidase regulatory domain-like"/>
    <property type="match status" value="1"/>
</dbReference>
<dbReference type="Proteomes" id="UP000199440">
    <property type="component" value="Unassembled WGS sequence"/>
</dbReference>
<dbReference type="InterPro" id="IPR037066">
    <property type="entry name" value="Plug_dom_sf"/>
</dbReference>
<evidence type="ECO:0000256" key="4">
    <source>
        <dbReference type="ARBA" id="ARBA00022692"/>
    </source>
</evidence>
<evidence type="ECO:0000313" key="10">
    <source>
        <dbReference type="EMBL" id="SDM20112.1"/>
    </source>
</evidence>
<evidence type="ECO:0000313" key="11">
    <source>
        <dbReference type="Proteomes" id="UP000199440"/>
    </source>
</evidence>
<feature type="signal peptide" evidence="8">
    <location>
        <begin position="1"/>
        <end position="33"/>
    </location>
</feature>
<evidence type="ECO:0000256" key="3">
    <source>
        <dbReference type="ARBA" id="ARBA00022452"/>
    </source>
</evidence>
<dbReference type="Pfam" id="PF13715">
    <property type="entry name" value="CarbopepD_reg_2"/>
    <property type="match status" value="1"/>
</dbReference>
<keyword evidence="3 7" id="KW-1134">Transmembrane beta strand</keyword>
<dbReference type="NCBIfam" id="TIGR04057">
    <property type="entry name" value="SusC_RagA_signa"/>
    <property type="match status" value="1"/>
</dbReference>
<evidence type="ECO:0000256" key="1">
    <source>
        <dbReference type="ARBA" id="ARBA00004571"/>
    </source>
</evidence>
<feature type="chain" id="PRO_5011673005" evidence="8">
    <location>
        <begin position="34"/>
        <end position="1066"/>
    </location>
</feature>
<name>A0A1G9R9W5_9FLAO</name>
<proteinExistence type="inferred from homology"/>
<gene>
    <name evidence="10" type="ORF">SAMN04488514_10650</name>
</gene>
<dbReference type="EMBL" id="FNGV01000006">
    <property type="protein sequence ID" value="SDM20112.1"/>
    <property type="molecule type" value="Genomic_DNA"/>
</dbReference>
<evidence type="ECO:0000256" key="7">
    <source>
        <dbReference type="PROSITE-ProRule" id="PRU01360"/>
    </source>
</evidence>
<dbReference type="AlphaFoldDB" id="A0A1G9R9W5"/>
<dbReference type="Gene3D" id="2.170.130.10">
    <property type="entry name" value="TonB-dependent receptor, plug domain"/>
    <property type="match status" value="1"/>
</dbReference>
<dbReference type="PROSITE" id="PS52016">
    <property type="entry name" value="TONB_DEPENDENT_REC_3"/>
    <property type="match status" value="1"/>
</dbReference>
<comment type="subcellular location">
    <subcellularLocation>
        <location evidence="1 7">Cell outer membrane</location>
        <topology evidence="1 7">Multi-pass membrane protein</topology>
    </subcellularLocation>
</comment>
<sequence length="1066" mass="117330">MKNLKMHKRPSAFCTRMLSLILILLVSSVSANSFVKRTTEMVQQTISGSVTDETGSPLPGVNVLVVGTSNGTQSDFDGNYSITANQGDILRFSYLGLKTVDLQVGSATNLNVTMEEDVNSLDEVVVVGYGTTIKRNLTSSVASVSTEGLNEIPATSLGSAVAGRIAGVNISQSGGKPGRSSDIVVRGATSGEFAGNNEPLYVIDNIISNKSLFDALDVSEVESVSVLKDAASASVYGSRAANGVILVKTKSGKSGKAKITLTSSLGTTEPTNVPPMTSAYQQALIIGQVQDFNNVVQDDPNRFSQSELDYLKSQNLGSFLDQAEETPILNRHAVTVSGGTDDIRYFLSGSFIKETGSFSNLSYKKTNLRAKVDVDVTEDLNVSLNLSTSNDLREEFYWRWNGDDEDFGDFYRTANRTGRWGPGVSNGEYVANFNGWNPVHLAEEGAGSNDRTSRNIGGIIDVNYKFPFVEGLTAGLTYNKLNVRNDRTLLRKVVEDETFAVDPNNRFLLTNEVVGTRVRSDDGADSDSVQESTEEQDSYQFNVRLGYENIFGDHTINAFVNYEQWEWDQKSFYARRRGLQTPLVPQLFATDPAVENQFSGGGASESGRQSVISSLGYNFKNKFFLNSSIRFDGSVQFVEDQRWGMFPSISAAYILSEEVFFKDNVNFIDFFKIRYSIGNTGNDDVTGNGSTIFPYIQSYNVGGSGPVFGTSDALSNATTIGAEPDLFITWEKQTSYNLGFDFQFLNQRLSTSFDFFKNKKTDLYGSRQAFIPSSSGLSLGPVNYGAIDIAGFEVLTTFKDNIGSDFSYEAGFNVGYAKDKYVTLDEPESRRPYELRNNQGTSRVWGLKSLGIIRTQGELDQLLASGYTIFGQDPQIGALYFEDLRGNPQDDPEGNTPDGIIDGNDEAVIGARSNPLINYGIRLNLRYKRFSLQAFAQGFAGHQLYQPQNNRFQLARVGQAAHTQWLDAWTPDNINGSFPRFGSPNGDRNSTLWLDDADYLRLKNLNFAYDIPENIIQKIGVERVSLFANATNLFMIYSKIKTFDPETSGRGIPVNKSYSLGLNITF</sequence>
<dbReference type="SUPFAM" id="SSF56935">
    <property type="entry name" value="Porins"/>
    <property type="match status" value="1"/>
</dbReference>
<dbReference type="Gene3D" id="2.60.40.1120">
    <property type="entry name" value="Carboxypeptidase-like, regulatory domain"/>
    <property type="match status" value="1"/>
</dbReference>
<evidence type="ECO:0000256" key="8">
    <source>
        <dbReference type="SAM" id="SignalP"/>
    </source>
</evidence>
<evidence type="ECO:0000256" key="6">
    <source>
        <dbReference type="ARBA" id="ARBA00023237"/>
    </source>
</evidence>
<protein>
    <submittedName>
        <fullName evidence="10">TonB-linked outer membrane protein, SusC/RagA family</fullName>
    </submittedName>
</protein>
<evidence type="ECO:0000259" key="9">
    <source>
        <dbReference type="Pfam" id="PF07715"/>
    </source>
</evidence>
<dbReference type="InterPro" id="IPR023997">
    <property type="entry name" value="TonB-dep_OMP_SusC/RagA_CS"/>
</dbReference>
<evidence type="ECO:0000256" key="5">
    <source>
        <dbReference type="ARBA" id="ARBA00023136"/>
    </source>
</evidence>
<dbReference type="InterPro" id="IPR012910">
    <property type="entry name" value="Plug_dom"/>
</dbReference>
<dbReference type="NCBIfam" id="TIGR04056">
    <property type="entry name" value="OMP_RagA_SusC"/>
    <property type="match status" value="1"/>
</dbReference>
<dbReference type="Pfam" id="PF07715">
    <property type="entry name" value="Plug"/>
    <property type="match status" value="1"/>
</dbReference>
<dbReference type="InterPro" id="IPR008969">
    <property type="entry name" value="CarboxyPept-like_regulatory"/>
</dbReference>
<dbReference type="RefSeq" id="WP_089889935.1">
    <property type="nucleotide sequence ID" value="NZ_FNGV01000006.1"/>
</dbReference>
<dbReference type="InterPro" id="IPR036942">
    <property type="entry name" value="Beta-barrel_TonB_sf"/>
</dbReference>
<comment type="similarity">
    <text evidence="7">Belongs to the TonB-dependent receptor family.</text>
</comment>
<keyword evidence="11" id="KW-1185">Reference proteome</keyword>
<dbReference type="STRING" id="192904.SAMN04488514_10650"/>
<accession>A0A1G9R9W5</accession>
<dbReference type="GO" id="GO:0009279">
    <property type="term" value="C:cell outer membrane"/>
    <property type="evidence" value="ECO:0007669"/>
    <property type="project" value="UniProtKB-SubCell"/>
</dbReference>
<keyword evidence="5 7" id="KW-0472">Membrane</keyword>
<dbReference type="Gene3D" id="2.40.170.20">
    <property type="entry name" value="TonB-dependent receptor, beta-barrel domain"/>
    <property type="match status" value="1"/>
</dbReference>
<dbReference type="OrthoDB" id="9768177at2"/>
<dbReference type="InterPro" id="IPR023996">
    <property type="entry name" value="TonB-dep_OMP_SusC/RagA"/>
</dbReference>
<evidence type="ECO:0000256" key="2">
    <source>
        <dbReference type="ARBA" id="ARBA00022448"/>
    </source>
</evidence>